<dbReference type="Proteomes" id="UP001558613">
    <property type="component" value="Unassembled WGS sequence"/>
</dbReference>
<gene>
    <name evidence="1" type="ORF">QQF64_023718</name>
    <name evidence="2" type="ORF">QQF64_023721</name>
</gene>
<evidence type="ECO:0000313" key="1">
    <source>
        <dbReference type="EMBL" id="KAL1277045.1"/>
    </source>
</evidence>
<protein>
    <submittedName>
        <fullName evidence="2">Uncharacterized protein</fullName>
    </submittedName>
</protein>
<name>A0ABR3NJ73_9TELE</name>
<dbReference type="EMBL" id="JAYMGO010000003">
    <property type="protein sequence ID" value="KAL1277045.1"/>
    <property type="molecule type" value="Genomic_DNA"/>
</dbReference>
<sequence>MLTTIPPTQAVDAGFRGQKRMLDAHESLIGPEELKTSFFGLVQGLDPVVCERAPSFAAGYRKWKLRCRKRKGCNHVEARFAPSARFGGQPDSFCS</sequence>
<organism evidence="2 3">
    <name type="scientific">Cirrhinus molitorella</name>
    <name type="common">mud carp</name>
    <dbReference type="NCBI Taxonomy" id="172907"/>
    <lineage>
        <taxon>Eukaryota</taxon>
        <taxon>Metazoa</taxon>
        <taxon>Chordata</taxon>
        <taxon>Craniata</taxon>
        <taxon>Vertebrata</taxon>
        <taxon>Euteleostomi</taxon>
        <taxon>Actinopterygii</taxon>
        <taxon>Neopterygii</taxon>
        <taxon>Teleostei</taxon>
        <taxon>Ostariophysi</taxon>
        <taxon>Cypriniformes</taxon>
        <taxon>Cyprinidae</taxon>
        <taxon>Labeoninae</taxon>
        <taxon>Labeonini</taxon>
        <taxon>Cirrhinus</taxon>
    </lineage>
</organism>
<proteinExistence type="predicted"/>
<comment type="caution">
    <text evidence="2">The sequence shown here is derived from an EMBL/GenBank/DDBJ whole genome shotgun (WGS) entry which is preliminary data.</text>
</comment>
<dbReference type="EMBL" id="JAYMGO010000003">
    <property type="protein sequence ID" value="KAL1277048.1"/>
    <property type="molecule type" value="Genomic_DNA"/>
</dbReference>
<keyword evidence="3" id="KW-1185">Reference proteome</keyword>
<evidence type="ECO:0000313" key="3">
    <source>
        <dbReference type="Proteomes" id="UP001558613"/>
    </source>
</evidence>
<reference evidence="2 3" key="1">
    <citation type="submission" date="2023-09" db="EMBL/GenBank/DDBJ databases">
        <authorList>
            <person name="Wang M."/>
        </authorList>
    </citation>
    <scope>NUCLEOTIDE SEQUENCE [LARGE SCALE GENOMIC DNA]</scope>
    <source>
        <strain evidence="2">GT-2023</strain>
        <tissue evidence="2">Liver</tissue>
    </source>
</reference>
<evidence type="ECO:0000313" key="2">
    <source>
        <dbReference type="EMBL" id="KAL1277048.1"/>
    </source>
</evidence>
<accession>A0ABR3NJ73</accession>